<reference evidence="1" key="1">
    <citation type="journal article" date="2019" name="Sci. Rep.">
        <title>Draft genome of Tanacetum cinerariifolium, the natural source of mosquito coil.</title>
        <authorList>
            <person name="Yamashiro T."/>
            <person name="Shiraishi A."/>
            <person name="Satake H."/>
            <person name="Nakayama K."/>
        </authorList>
    </citation>
    <scope>NUCLEOTIDE SEQUENCE</scope>
</reference>
<comment type="caution">
    <text evidence="1">The sequence shown here is derived from an EMBL/GenBank/DDBJ whole genome shotgun (WGS) entry which is preliminary data.</text>
</comment>
<evidence type="ECO:0000313" key="1">
    <source>
        <dbReference type="EMBL" id="GFD31484.1"/>
    </source>
</evidence>
<organism evidence="1">
    <name type="scientific">Tanacetum cinerariifolium</name>
    <name type="common">Dalmatian daisy</name>
    <name type="synonym">Chrysanthemum cinerariifolium</name>
    <dbReference type="NCBI Taxonomy" id="118510"/>
    <lineage>
        <taxon>Eukaryota</taxon>
        <taxon>Viridiplantae</taxon>
        <taxon>Streptophyta</taxon>
        <taxon>Embryophyta</taxon>
        <taxon>Tracheophyta</taxon>
        <taxon>Spermatophyta</taxon>
        <taxon>Magnoliopsida</taxon>
        <taxon>eudicotyledons</taxon>
        <taxon>Gunneridae</taxon>
        <taxon>Pentapetalae</taxon>
        <taxon>asterids</taxon>
        <taxon>campanulids</taxon>
        <taxon>Asterales</taxon>
        <taxon>Asteraceae</taxon>
        <taxon>Asteroideae</taxon>
        <taxon>Anthemideae</taxon>
        <taxon>Anthemidinae</taxon>
        <taxon>Tanacetum</taxon>
    </lineage>
</organism>
<feature type="non-terminal residue" evidence="1">
    <location>
        <position position="1"/>
    </location>
</feature>
<name>A0A699VIC8_TANCI</name>
<dbReference type="AlphaFoldDB" id="A0A699VIC8"/>
<sequence length="97" mass="10733">IDADKEITLVDETAKDKGRFDDQEMFDTWVLDDEEVVVEKAVADKEVSAIEEVNVASIVTYVTTTTTTSTTTSTISMVEITLAKALRFKIKVKGTQN</sequence>
<accession>A0A699VIC8</accession>
<protein>
    <submittedName>
        <fullName evidence="1">Uncharacterized protein</fullName>
    </submittedName>
</protein>
<dbReference type="EMBL" id="BKCJ011414621">
    <property type="protein sequence ID" value="GFD31484.1"/>
    <property type="molecule type" value="Genomic_DNA"/>
</dbReference>
<gene>
    <name evidence="1" type="ORF">Tci_903453</name>
</gene>
<proteinExistence type="predicted"/>